<feature type="transmembrane region" description="Helical" evidence="7">
    <location>
        <begin position="27"/>
        <end position="49"/>
    </location>
</feature>
<dbReference type="PANTHER" id="PTHR30353">
    <property type="entry name" value="INNER MEMBRANE PROTEIN DEDA-RELATED"/>
    <property type="match status" value="1"/>
</dbReference>
<evidence type="ECO:0000256" key="1">
    <source>
        <dbReference type="ARBA" id="ARBA00004651"/>
    </source>
</evidence>
<dbReference type="NCBIfam" id="NF008102">
    <property type="entry name" value="PRK10847.1"/>
    <property type="match status" value="1"/>
</dbReference>
<evidence type="ECO:0000313" key="10">
    <source>
        <dbReference type="Proteomes" id="UP000178885"/>
    </source>
</evidence>
<feature type="transmembrane region" description="Helical" evidence="7">
    <location>
        <begin position="188"/>
        <end position="206"/>
    </location>
</feature>
<keyword evidence="4 7" id="KW-0812">Transmembrane</keyword>
<dbReference type="InterPro" id="IPR032818">
    <property type="entry name" value="DedA-like"/>
</dbReference>
<reference evidence="9 10" key="1">
    <citation type="journal article" date="2016" name="Nat. Commun.">
        <title>Thousands of microbial genomes shed light on interconnected biogeochemical processes in an aquifer system.</title>
        <authorList>
            <person name="Anantharaman K."/>
            <person name="Brown C.T."/>
            <person name="Hug L.A."/>
            <person name="Sharon I."/>
            <person name="Castelle C.J."/>
            <person name="Probst A.J."/>
            <person name="Thomas B.C."/>
            <person name="Singh A."/>
            <person name="Wilkins M.J."/>
            <person name="Karaoz U."/>
            <person name="Brodie E.L."/>
            <person name="Williams K.H."/>
            <person name="Hubbard S.S."/>
            <person name="Banfield J.F."/>
        </authorList>
    </citation>
    <scope>NUCLEOTIDE SEQUENCE [LARGE SCALE GENOMIC DNA]</scope>
</reference>
<gene>
    <name evidence="9" type="ORF">A2151_03835</name>
</gene>
<dbReference type="AlphaFoldDB" id="A0A1F6TVR4"/>
<accession>A0A1F6TVR4</accession>
<dbReference type="Pfam" id="PF09335">
    <property type="entry name" value="VTT_dom"/>
    <property type="match status" value="1"/>
</dbReference>
<dbReference type="InterPro" id="IPR032816">
    <property type="entry name" value="VTT_dom"/>
</dbReference>
<evidence type="ECO:0000259" key="8">
    <source>
        <dbReference type="Pfam" id="PF09335"/>
    </source>
</evidence>
<dbReference type="EMBL" id="MFSU01000002">
    <property type="protein sequence ID" value="OGI49238.1"/>
    <property type="molecule type" value="Genomic_DNA"/>
</dbReference>
<dbReference type="PANTHER" id="PTHR30353:SF0">
    <property type="entry name" value="TRANSMEMBRANE PROTEIN"/>
    <property type="match status" value="1"/>
</dbReference>
<evidence type="ECO:0000313" key="9">
    <source>
        <dbReference type="EMBL" id="OGI49238.1"/>
    </source>
</evidence>
<comment type="caution">
    <text evidence="9">The sequence shown here is derived from an EMBL/GenBank/DDBJ whole genome shotgun (WGS) entry which is preliminary data.</text>
</comment>
<sequence length="213" mass="23959">MEILAQFIDIVLHLDQHLAWFLHEYGVWIYVLLFAIVFAETGLVVTPFLPGDSLLFVAGTLAATGGMHFGGLVGTLVAAAILGDSTNYWIGRYVGPKVFRREDSWFFHKKHLVRTERFYEHHGGKTVVLARFLPILRTFAPFVAGIGRMPYLRFLLFSVSGSLLWVGSLTLAGYYFGMLPIVKQNLGLVILGIIAISLMPAVFEFIRQRRQRA</sequence>
<dbReference type="STRING" id="1817760.A2151_03835"/>
<dbReference type="InterPro" id="IPR058127">
    <property type="entry name" value="DedA"/>
</dbReference>
<feature type="domain" description="VTT" evidence="8">
    <location>
        <begin position="60"/>
        <end position="174"/>
    </location>
</feature>
<evidence type="ECO:0000256" key="7">
    <source>
        <dbReference type="RuleBase" id="RU367016"/>
    </source>
</evidence>
<protein>
    <recommendedName>
        <fullName evidence="8">VTT domain-containing protein</fullName>
    </recommendedName>
</protein>
<feature type="transmembrane region" description="Helical" evidence="7">
    <location>
        <begin position="55"/>
        <end position="82"/>
    </location>
</feature>
<dbReference type="GO" id="GO:0005886">
    <property type="term" value="C:plasma membrane"/>
    <property type="evidence" value="ECO:0007669"/>
    <property type="project" value="UniProtKB-SubCell"/>
</dbReference>
<proteinExistence type="inferred from homology"/>
<keyword evidence="6 7" id="KW-0472">Membrane</keyword>
<organism evidence="9 10">
    <name type="scientific">Candidatus Muproteobacteria bacterium RBG_16_65_34</name>
    <dbReference type="NCBI Taxonomy" id="1817760"/>
    <lineage>
        <taxon>Bacteria</taxon>
        <taxon>Pseudomonadati</taxon>
        <taxon>Pseudomonadota</taxon>
        <taxon>Candidatus Muproteobacteria</taxon>
    </lineage>
</organism>
<keyword evidence="5 7" id="KW-1133">Transmembrane helix</keyword>
<name>A0A1F6TVR4_9PROT</name>
<comment type="similarity">
    <text evidence="2 7">Belongs to the DedA family.</text>
</comment>
<dbReference type="Proteomes" id="UP000178885">
    <property type="component" value="Unassembled WGS sequence"/>
</dbReference>
<feature type="transmembrane region" description="Helical" evidence="7">
    <location>
        <begin position="154"/>
        <end position="176"/>
    </location>
</feature>
<evidence type="ECO:0000256" key="6">
    <source>
        <dbReference type="ARBA" id="ARBA00023136"/>
    </source>
</evidence>
<evidence type="ECO:0000256" key="2">
    <source>
        <dbReference type="ARBA" id="ARBA00010792"/>
    </source>
</evidence>
<evidence type="ECO:0000256" key="4">
    <source>
        <dbReference type="ARBA" id="ARBA00022692"/>
    </source>
</evidence>
<comment type="subcellular location">
    <subcellularLocation>
        <location evidence="1 7">Cell membrane</location>
        <topology evidence="1 7">Multi-pass membrane protein</topology>
    </subcellularLocation>
</comment>
<keyword evidence="3 7" id="KW-1003">Cell membrane</keyword>
<evidence type="ECO:0000256" key="5">
    <source>
        <dbReference type="ARBA" id="ARBA00022989"/>
    </source>
</evidence>
<evidence type="ECO:0000256" key="3">
    <source>
        <dbReference type="ARBA" id="ARBA00022475"/>
    </source>
</evidence>